<dbReference type="EMBL" id="AAMT01000023">
    <property type="protein sequence ID" value="EAQ10880.1"/>
    <property type="molecule type" value="Genomic_DNA"/>
</dbReference>
<feature type="domain" description="PIN" evidence="1">
    <location>
        <begin position="10"/>
        <end position="116"/>
    </location>
</feature>
<dbReference type="STRING" id="314271.RB2654_21968"/>
<evidence type="ECO:0000313" key="3">
    <source>
        <dbReference type="EMBL" id="EAQ10880.1"/>
    </source>
</evidence>
<accession>A3VLJ2</accession>
<comment type="caution">
    <text evidence="3">The sequence shown here is derived from an EMBL/GenBank/DDBJ whole genome shotgun (WGS) entry which is preliminary data.</text>
</comment>
<dbReference type="Pfam" id="PF26343">
    <property type="entry name" value="VapC50_C"/>
    <property type="match status" value="1"/>
</dbReference>
<gene>
    <name evidence="3" type="ORF">RB2654_21968</name>
</gene>
<dbReference type="eggNOG" id="COG1569">
    <property type="taxonomic scope" value="Bacteria"/>
</dbReference>
<evidence type="ECO:0000259" key="2">
    <source>
        <dbReference type="Pfam" id="PF26343"/>
    </source>
</evidence>
<proteinExistence type="predicted"/>
<dbReference type="InterPro" id="IPR002716">
    <property type="entry name" value="PIN_dom"/>
</dbReference>
<reference evidence="3 4" key="1">
    <citation type="journal article" date="2010" name="J. Bacteriol.">
        <title>Genome sequences of Pelagibaca bermudensis HTCC2601T and Maritimibacter alkaliphilus HTCC2654T, the type strains of two marine Roseobacter genera.</title>
        <authorList>
            <person name="Thrash J.C."/>
            <person name="Cho J.C."/>
            <person name="Ferriera S."/>
            <person name="Johnson J."/>
            <person name="Vergin K.L."/>
            <person name="Giovannoni S.J."/>
        </authorList>
    </citation>
    <scope>NUCLEOTIDE SEQUENCE [LARGE SCALE GENOMIC DNA]</scope>
    <source>
        <strain evidence="3 4">HTCC2654</strain>
    </source>
</reference>
<dbReference type="Pfam" id="PF13470">
    <property type="entry name" value="PIN_3"/>
    <property type="match status" value="1"/>
</dbReference>
<protein>
    <submittedName>
        <fullName evidence="3">Uncharacterized protein</fullName>
    </submittedName>
</protein>
<evidence type="ECO:0000259" key="1">
    <source>
        <dbReference type="Pfam" id="PF13470"/>
    </source>
</evidence>
<evidence type="ECO:0000313" key="4">
    <source>
        <dbReference type="Proteomes" id="UP000002931"/>
    </source>
</evidence>
<name>A3VLJ2_9RHOB</name>
<dbReference type="RefSeq" id="WP_008335796.1">
    <property type="nucleotide sequence ID" value="NZ_CH902580.1"/>
</dbReference>
<dbReference type="OrthoDB" id="211933at2"/>
<sequence length="192" mass="21935">MSHVADRFVVLLDANVLYPFRKRDVLLRFYDAGLFRARWTDRILDEWAGNLLGVRPELKQSIEAQQAKMMAVFPEALVADFEHLEAGLALPDEDDKHVLAAAIQCGAQHIITDNTRDFPLAELEQFDIEAIEADEFLARTFDLYTAEAMNVLRNLRSHYSNPPFSPSEFVLDLTAKGMPKLAARVRDRRDFL</sequence>
<dbReference type="AlphaFoldDB" id="A3VLJ2"/>
<keyword evidence="4" id="KW-1185">Reference proteome</keyword>
<dbReference type="HOGENOM" id="CLU_096418_0_1_5"/>
<dbReference type="Proteomes" id="UP000002931">
    <property type="component" value="Unassembled WGS sequence"/>
</dbReference>
<feature type="domain" description="VapC50 C-terminal" evidence="2">
    <location>
        <begin position="133"/>
        <end position="187"/>
    </location>
</feature>
<dbReference type="InterPro" id="IPR058652">
    <property type="entry name" value="VapC50_C"/>
</dbReference>
<organism evidence="3 4">
    <name type="scientific">Maritimibacter alkaliphilus HTCC2654</name>
    <dbReference type="NCBI Taxonomy" id="314271"/>
    <lineage>
        <taxon>Bacteria</taxon>
        <taxon>Pseudomonadati</taxon>
        <taxon>Pseudomonadota</taxon>
        <taxon>Alphaproteobacteria</taxon>
        <taxon>Rhodobacterales</taxon>
        <taxon>Roseobacteraceae</taxon>
        <taxon>Maritimibacter</taxon>
    </lineage>
</organism>